<reference evidence="8 9" key="1">
    <citation type="submission" date="2018-02" db="EMBL/GenBank/DDBJ databases">
        <title>Genomic Encyclopedia of Archaeal and Bacterial Type Strains, Phase II (KMG-II): from individual species to whole genera.</title>
        <authorList>
            <person name="Goeker M."/>
        </authorList>
    </citation>
    <scope>NUCLEOTIDE SEQUENCE [LARGE SCALE GENOMIC DNA]</scope>
    <source>
        <strain evidence="8 9">DSM 15099</strain>
    </source>
</reference>
<dbReference type="Proteomes" id="UP000239863">
    <property type="component" value="Unassembled WGS sequence"/>
</dbReference>
<dbReference type="SUPFAM" id="SSF51445">
    <property type="entry name" value="(Trans)glycosidases"/>
    <property type="match status" value="1"/>
</dbReference>
<dbReference type="Gene3D" id="2.60.40.1500">
    <property type="entry name" value="Glycosyl hydrolase domain, family 39"/>
    <property type="match status" value="1"/>
</dbReference>
<dbReference type="InterPro" id="IPR037923">
    <property type="entry name" value="HTH-like"/>
</dbReference>
<dbReference type="Pfam" id="PF12833">
    <property type="entry name" value="HTH_18"/>
    <property type="match status" value="1"/>
</dbReference>
<evidence type="ECO:0000256" key="3">
    <source>
        <dbReference type="ARBA" id="ARBA00023015"/>
    </source>
</evidence>
<evidence type="ECO:0000313" key="9">
    <source>
        <dbReference type="Proteomes" id="UP000239863"/>
    </source>
</evidence>
<accession>A0A2S6FXG7</accession>
<dbReference type="EMBL" id="PTIS01000008">
    <property type="protein sequence ID" value="PPK48246.1"/>
    <property type="molecule type" value="Genomic_DNA"/>
</dbReference>
<evidence type="ECO:0000313" key="8">
    <source>
        <dbReference type="EMBL" id="PPK48246.1"/>
    </source>
</evidence>
<evidence type="ECO:0000256" key="4">
    <source>
        <dbReference type="ARBA" id="ARBA00023125"/>
    </source>
</evidence>
<feature type="domain" description="HTH araC/xylS-type" evidence="7">
    <location>
        <begin position="176"/>
        <end position="274"/>
    </location>
</feature>
<dbReference type="InterPro" id="IPR049166">
    <property type="entry name" value="GH39_cat"/>
</dbReference>
<comment type="similarity">
    <text evidence="1">Belongs to the glycosyl hydrolase 39 family.</text>
</comment>
<keyword evidence="2" id="KW-0378">Hydrolase</keyword>
<dbReference type="InterPro" id="IPR017853">
    <property type="entry name" value="GH"/>
</dbReference>
<evidence type="ECO:0000256" key="1">
    <source>
        <dbReference type="ARBA" id="ARBA00008875"/>
    </source>
</evidence>
<dbReference type="InterPro" id="IPR003313">
    <property type="entry name" value="AraC-bd"/>
</dbReference>
<dbReference type="GO" id="GO:0003700">
    <property type="term" value="F:DNA-binding transcription factor activity"/>
    <property type="evidence" value="ECO:0007669"/>
    <property type="project" value="InterPro"/>
</dbReference>
<dbReference type="STRING" id="37659.GCA_000703125_00442"/>
<dbReference type="GO" id="GO:0016798">
    <property type="term" value="F:hydrolase activity, acting on glycosyl bonds"/>
    <property type="evidence" value="ECO:0007669"/>
    <property type="project" value="UniProtKB-KW"/>
</dbReference>
<evidence type="ECO:0000256" key="2">
    <source>
        <dbReference type="ARBA" id="ARBA00022801"/>
    </source>
</evidence>
<dbReference type="PANTHER" id="PTHR43280">
    <property type="entry name" value="ARAC-FAMILY TRANSCRIPTIONAL REGULATOR"/>
    <property type="match status" value="1"/>
</dbReference>
<dbReference type="PROSITE" id="PS01124">
    <property type="entry name" value="HTH_ARAC_FAMILY_2"/>
    <property type="match status" value="1"/>
</dbReference>
<gene>
    <name evidence="8" type="ORF">BD821_1085</name>
</gene>
<dbReference type="AlphaFoldDB" id="A0A2S6FXG7"/>
<keyword evidence="5" id="KW-0804">Transcription</keyword>
<dbReference type="InterPro" id="IPR009057">
    <property type="entry name" value="Homeodomain-like_sf"/>
</dbReference>
<dbReference type="SUPFAM" id="SSF46689">
    <property type="entry name" value="Homeodomain-like"/>
    <property type="match status" value="1"/>
</dbReference>
<keyword evidence="4" id="KW-0238">DNA-binding</keyword>
<dbReference type="SUPFAM" id="SSF51215">
    <property type="entry name" value="Regulatory protein AraC"/>
    <property type="match status" value="1"/>
</dbReference>
<dbReference type="SMART" id="SM00342">
    <property type="entry name" value="HTH_ARAC"/>
    <property type="match status" value="1"/>
</dbReference>
<dbReference type="PROSITE" id="PS00041">
    <property type="entry name" value="HTH_ARAC_FAMILY_1"/>
    <property type="match status" value="1"/>
</dbReference>
<comment type="caution">
    <text evidence="8">The sequence shown here is derived from an EMBL/GenBank/DDBJ whole genome shotgun (WGS) entry which is preliminary data.</text>
</comment>
<dbReference type="Gene3D" id="2.60.120.10">
    <property type="entry name" value="Jelly Rolls"/>
    <property type="match status" value="1"/>
</dbReference>
<organism evidence="8 9">
    <name type="scientific">Clostridium algidicarnis DSM 15099</name>
    <dbReference type="NCBI Taxonomy" id="1121295"/>
    <lineage>
        <taxon>Bacteria</taxon>
        <taxon>Bacillati</taxon>
        <taxon>Bacillota</taxon>
        <taxon>Clostridia</taxon>
        <taxon>Eubacteriales</taxon>
        <taxon>Clostridiaceae</taxon>
        <taxon>Clostridium</taxon>
    </lineage>
</organism>
<dbReference type="CDD" id="cd02209">
    <property type="entry name" value="cupin_XRE_C"/>
    <property type="match status" value="1"/>
</dbReference>
<dbReference type="Gene3D" id="3.20.20.80">
    <property type="entry name" value="Glycosidases"/>
    <property type="match status" value="1"/>
</dbReference>
<name>A0A2S6FXG7_9CLOT</name>
<sequence length="695" mass="82722">MRKEYISYLKETPVNVSLLNIEGYPIHWHDCVEILYVLEGKLRITIETEIYELEKGELEIINCDEAHSYESMGDSNKVLMFQIDPNFFEKYFNDIRSVFFYTNSSEEGAQEDEKYHILRRYLSIILCEVIQKGDKYEDYIDDTLVELLYHLINNFHQLIYEKEDLKENGEQFERYDRIVRYIYNNYKDKISLQDIAKKEYLSSYYLSHEIKNTVGYGFKDFLNLTRVEESVKLLLDSDKTISEISDELGFSHIRYFNKHFKRHYECTPFQYRKKYKVDEEVLENMKKIEVLDLNESLQYMLVYLEDYDRFNYEDRIFKLNVDASSEGKDFEEEFNDFINLGDSRDLLKEKQRTFITSIQNDIEFKYALIDKVFSEEMGVAIGYSDFYNWQEVRRVIAFLLSINLRPFIVLEKAMFSSEGVSALKSFIKFFRELYGDYEVGKWRIQLSNLEDLEAMDQLEDIRELKELLECHFELINVKMDVTNRDAIYDTSYMIPHIIENSLNGNRFYFKAFDQTDFDKDLNNEIFMGDNGIITQNGIRKPSYYAYYLLAKLGNTLIEKGEGYIVTKSGDDIQILIYTYNEDIDKIISFHDILKRRGSKNIAERNFSINIINLIDDYTITKYEINESIGSVYNYWISFGKPNRINDEELELFKKASFPNISFNFAKKSSVFNIVSKVKGYGATLFELKRVQKYDY</sequence>
<evidence type="ECO:0000256" key="5">
    <source>
        <dbReference type="ARBA" id="ARBA00023163"/>
    </source>
</evidence>
<dbReference type="PANTHER" id="PTHR43280:SF34">
    <property type="entry name" value="ARAC-FAMILY TRANSCRIPTIONAL REGULATOR"/>
    <property type="match status" value="1"/>
</dbReference>
<dbReference type="GO" id="GO:0043565">
    <property type="term" value="F:sequence-specific DNA binding"/>
    <property type="evidence" value="ECO:0007669"/>
    <property type="project" value="InterPro"/>
</dbReference>
<keyword evidence="3" id="KW-0805">Transcription regulation</keyword>
<keyword evidence="6" id="KW-0326">Glycosidase</keyword>
<dbReference type="SUPFAM" id="SSF51011">
    <property type="entry name" value="Glycosyl hydrolase domain"/>
    <property type="match status" value="1"/>
</dbReference>
<evidence type="ECO:0000259" key="7">
    <source>
        <dbReference type="PROSITE" id="PS01124"/>
    </source>
</evidence>
<dbReference type="InterPro" id="IPR018060">
    <property type="entry name" value="HTH_AraC"/>
</dbReference>
<dbReference type="Gene3D" id="1.10.10.60">
    <property type="entry name" value="Homeodomain-like"/>
    <property type="match status" value="2"/>
</dbReference>
<dbReference type="InterPro" id="IPR014710">
    <property type="entry name" value="RmlC-like_jellyroll"/>
</dbReference>
<dbReference type="OrthoDB" id="9776971at2"/>
<protein>
    <submittedName>
        <fullName evidence="8">AraC family transcriptional regulator</fullName>
    </submittedName>
</protein>
<dbReference type="InterPro" id="IPR018062">
    <property type="entry name" value="HTH_AraC-typ_CS"/>
</dbReference>
<evidence type="ECO:0000256" key="6">
    <source>
        <dbReference type="ARBA" id="ARBA00023295"/>
    </source>
</evidence>
<proteinExistence type="inferred from homology"/>
<dbReference type="RefSeq" id="WP_104409840.1">
    <property type="nucleotide sequence ID" value="NZ_PTIS01000008.1"/>
</dbReference>
<dbReference type="Pfam" id="PF01229">
    <property type="entry name" value="Glyco_hydro_39"/>
    <property type="match status" value="1"/>
</dbReference>
<dbReference type="Pfam" id="PF02311">
    <property type="entry name" value="AraC_binding"/>
    <property type="match status" value="1"/>
</dbReference>